<dbReference type="InterPro" id="IPR011990">
    <property type="entry name" value="TPR-like_helical_dom_sf"/>
</dbReference>
<dbReference type="Proteomes" id="UP001156882">
    <property type="component" value="Unassembled WGS sequence"/>
</dbReference>
<reference evidence="5" key="1">
    <citation type="journal article" date="2019" name="Int. J. Syst. Evol. Microbiol.">
        <title>The Global Catalogue of Microorganisms (GCM) 10K type strain sequencing project: providing services to taxonomists for standard genome sequencing and annotation.</title>
        <authorList>
            <consortium name="The Broad Institute Genomics Platform"/>
            <consortium name="The Broad Institute Genome Sequencing Center for Infectious Disease"/>
            <person name="Wu L."/>
            <person name="Ma J."/>
        </authorList>
    </citation>
    <scope>NUCLEOTIDE SEQUENCE [LARGE SCALE GENOMIC DNA]</scope>
    <source>
        <strain evidence="5">NBRC 101365</strain>
    </source>
</reference>
<keyword evidence="3" id="KW-0732">Signal</keyword>
<feature type="chain" id="PRO_5047364050" description="Tetratricopeptide repeat-containing protein" evidence="3">
    <location>
        <begin position="31"/>
        <end position="196"/>
    </location>
</feature>
<proteinExistence type="predicted"/>
<evidence type="ECO:0000256" key="2">
    <source>
        <dbReference type="SAM" id="MobiDB-lite"/>
    </source>
</evidence>
<gene>
    <name evidence="4" type="ORF">GCM10007874_54370</name>
</gene>
<evidence type="ECO:0000256" key="3">
    <source>
        <dbReference type="SAM" id="SignalP"/>
    </source>
</evidence>
<evidence type="ECO:0008006" key="6">
    <source>
        <dbReference type="Google" id="ProtNLM"/>
    </source>
</evidence>
<feature type="signal peptide" evidence="3">
    <location>
        <begin position="1"/>
        <end position="30"/>
    </location>
</feature>
<dbReference type="Gene3D" id="1.25.40.10">
    <property type="entry name" value="Tetratricopeptide repeat domain"/>
    <property type="match status" value="1"/>
</dbReference>
<evidence type="ECO:0000256" key="1">
    <source>
        <dbReference type="PROSITE-ProRule" id="PRU00339"/>
    </source>
</evidence>
<organism evidence="4 5">
    <name type="scientific">Labrys miyagiensis</name>
    <dbReference type="NCBI Taxonomy" id="346912"/>
    <lineage>
        <taxon>Bacteria</taxon>
        <taxon>Pseudomonadati</taxon>
        <taxon>Pseudomonadota</taxon>
        <taxon>Alphaproteobacteria</taxon>
        <taxon>Hyphomicrobiales</taxon>
        <taxon>Xanthobacteraceae</taxon>
        <taxon>Labrys</taxon>
    </lineage>
</organism>
<dbReference type="SUPFAM" id="SSF48452">
    <property type="entry name" value="TPR-like"/>
    <property type="match status" value="1"/>
</dbReference>
<dbReference type="SMART" id="SM00028">
    <property type="entry name" value="TPR"/>
    <property type="match status" value="1"/>
</dbReference>
<accession>A0ABQ6CQI5</accession>
<dbReference type="RefSeq" id="WP_284315382.1">
    <property type="nucleotide sequence ID" value="NZ_BSPC01000063.1"/>
</dbReference>
<feature type="region of interest" description="Disordered" evidence="2">
    <location>
        <begin position="34"/>
        <end position="54"/>
    </location>
</feature>
<sequence length="196" mass="21128">MTFAISAHTRHLSLAFISAAFILSAGASFAAGGGSGGDNGDANKKGDKGKPITDMTTCPKGQVWNVKKKECTKQKADALPDDDMANYAWVLAKADRYQEALDVLNLLHDPNTAKALNYRGFATRKLGRTDEGIGYYLKSVQLDPHYAQVREYLGEAYVIKGRVDLAKDQLGTIKTICGGTECEEYEDLSAAIKGAS</sequence>
<dbReference type="EMBL" id="BSPC01000063">
    <property type="protein sequence ID" value="GLS22419.1"/>
    <property type="molecule type" value="Genomic_DNA"/>
</dbReference>
<dbReference type="PROSITE" id="PS50005">
    <property type="entry name" value="TPR"/>
    <property type="match status" value="1"/>
</dbReference>
<evidence type="ECO:0000313" key="5">
    <source>
        <dbReference type="Proteomes" id="UP001156882"/>
    </source>
</evidence>
<name>A0ABQ6CQI5_9HYPH</name>
<dbReference type="InterPro" id="IPR019734">
    <property type="entry name" value="TPR_rpt"/>
</dbReference>
<comment type="caution">
    <text evidence="4">The sequence shown here is derived from an EMBL/GenBank/DDBJ whole genome shotgun (WGS) entry which is preliminary data.</text>
</comment>
<protein>
    <recommendedName>
        <fullName evidence="6">Tetratricopeptide repeat-containing protein</fullName>
    </recommendedName>
</protein>
<keyword evidence="1" id="KW-0802">TPR repeat</keyword>
<feature type="compositionally biased region" description="Basic and acidic residues" evidence="2">
    <location>
        <begin position="41"/>
        <end position="51"/>
    </location>
</feature>
<evidence type="ECO:0000313" key="4">
    <source>
        <dbReference type="EMBL" id="GLS22419.1"/>
    </source>
</evidence>
<keyword evidence="5" id="KW-1185">Reference proteome</keyword>
<feature type="repeat" description="TPR" evidence="1">
    <location>
        <begin position="113"/>
        <end position="146"/>
    </location>
</feature>